<reference evidence="2 3" key="1">
    <citation type="submission" date="2016-02" db="EMBL/GenBank/DDBJ databases">
        <title>Genome analysis of coral dinoflagellate symbionts highlights evolutionary adaptations to a symbiotic lifestyle.</title>
        <authorList>
            <person name="Aranda M."/>
            <person name="Li Y."/>
            <person name="Liew Y.J."/>
            <person name="Baumgarten S."/>
            <person name="Simakov O."/>
            <person name="Wilson M."/>
            <person name="Piel J."/>
            <person name="Ashoor H."/>
            <person name="Bougouffa S."/>
            <person name="Bajic V.B."/>
            <person name="Ryu T."/>
            <person name="Ravasi T."/>
            <person name="Bayer T."/>
            <person name="Micklem G."/>
            <person name="Kim H."/>
            <person name="Bhak J."/>
            <person name="Lajeunesse T.C."/>
            <person name="Voolstra C.R."/>
        </authorList>
    </citation>
    <scope>NUCLEOTIDE SEQUENCE [LARGE SCALE GENOMIC DNA]</scope>
    <source>
        <strain evidence="2 3">CCMP2467</strain>
    </source>
</reference>
<keyword evidence="3" id="KW-1185">Reference proteome</keyword>
<dbReference type="Proteomes" id="UP000186817">
    <property type="component" value="Unassembled WGS sequence"/>
</dbReference>
<gene>
    <name evidence="2" type="ORF">AK812_SmicGene5481</name>
</gene>
<comment type="caution">
    <text evidence="2">The sequence shown here is derived from an EMBL/GenBank/DDBJ whole genome shotgun (WGS) entry which is preliminary data.</text>
</comment>
<organism evidence="2 3">
    <name type="scientific">Symbiodinium microadriaticum</name>
    <name type="common">Dinoflagellate</name>
    <name type="synonym">Zooxanthella microadriatica</name>
    <dbReference type="NCBI Taxonomy" id="2951"/>
    <lineage>
        <taxon>Eukaryota</taxon>
        <taxon>Sar</taxon>
        <taxon>Alveolata</taxon>
        <taxon>Dinophyceae</taxon>
        <taxon>Suessiales</taxon>
        <taxon>Symbiodiniaceae</taxon>
        <taxon>Symbiodinium</taxon>
    </lineage>
</organism>
<dbReference type="EMBL" id="LSRX01000072">
    <property type="protein sequence ID" value="OLQ10753.1"/>
    <property type="molecule type" value="Genomic_DNA"/>
</dbReference>
<sequence length="189" mass="21240">MMVIPVMVKMKRKVMIKVIRMMVPKEADEEEDTMMMLLMMTPLLMLMLMRMLLLILMPKLQPEADADAADGEEQEKEDEEEEEEDDNDTTDDRVILKAVVTHSHRFPTIFALACAGARVEEAEEAVAEDKLKLCLTKAVTGVNVSVPLDFREGPGWRLWGQAQLALASDCRLVGHVAGLAYRIPISNLL</sequence>
<protein>
    <submittedName>
        <fullName evidence="2">Uncharacterized protein</fullName>
    </submittedName>
</protein>
<evidence type="ECO:0000313" key="3">
    <source>
        <dbReference type="Proteomes" id="UP000186817"/>
    </source>
</evidence>
<evidence type="ECO:0000256" key="1">
    <source>
        <dbReference type="SAM" id="MobiDB-lite"/>
    </source>
</evidence>
<feature type="region of interest" description="Disordered" evidence="1">
    <location>
        <begin position="64"/>
        <end position="92"/>
    </location>
</feature>
<proteinExistence type="predicted"/>
<dbReference type="AlphaFoldDB" id="A0A1Q9ETJ6"/>
<accession>A0A1Q9ETJ6</accession>
<name>A0A1Q9ETJ6_SYMMI</name>
<evidence type="ECO:0000313" key="2">
    <source>
        <dbReference type="EMBL" id="OLQ10753.1"/>
    </source>
</evidence>
<feature type="compositionally biased region" description="Acidic residues" evidence="1">
    <location>
        <begin position="64"/>
        <end position="89"/>
    </location>
</feature>